<evidence type="ECO:0000259" key="4">
    <source>
        <dbReference type="Pfam" id="PF01191"/>
    </source>
</evidence>
<dbReference type="PROSITE" id="PS01110">
    <property type="entry name" value="RNA_POL_H_23KD"/>
    <property type="match status" value="1"/>
</dbReference>
<sequence length="83" mass="9553">MISKKEKILIPDHIYVPKHEIINKDEAVKVLEKYHTKPTEMPLIYVSDPAIRGLGVKPGDMIKITRKSPTAGESLYYRYVVEE</sequence>
<proteinExistence type="inferred from homology"/>
<evidence type="ECO:0000256" key="3">
    <source>
        <dbReference type="HAMAP-Rule" id="MF_00025"/>
    </source>
</evidence>
<dbReference type="GO" id="GO:0003899">
    <property type="term" value="F:DNA-directed RNA polymerase activity"/>
    <property type="evidence" value="ECO:0007669"/>
    <property type="project" value="UniProtKB-UniRule"/>
</dbReference>
<dbReference type="InterPro" id="IPR035913">
    <property type="entry name" value="RPB5-like_sf"/>
</dbReference>
<keyword evidence="3 5" id="KW-0240">DNA-directed RNA polymerase</keyword>
<keyword evidence="1 3" id="KW-0804">Transcription</keyword>
<comment type="catalytic activity">
    <reaction evidence="3">
        <text>RNA(n) + a ribonucleoside 5'-triphosphate = RNA(n+1) + diphosphate</text>
        <dbReference type="Rhea" id="RHEA:21248"/>
        <dbReference type="Rhea" id="RHEA-COMP:14527"/>
        <dbReference type="Rhea" id="RHEA-COMP:17342"/>
        <dbReference type="ChEBI" id="CHEBI:33019"/>
        <dbReference type="ChEBI" id="CHEBI:61557"/>
        <dbReference type="ChEBI" id="CHEBI:140395"/>
        <dbReference type="EC" id="2.7.7.6"/>
    </reaction>
</comment>
<evidence type="ECO:0000256" key="2">
    <source>
        <dbReference type="ARBA" id="ARBA00025765"/>
    </source>
</evidence>
<dbReference type="Gene3D" id="3.90.940.20">
    <property type="entry name" value="RPB5-like RNA polymerase subunit"/>
    <property type="match status" value="1"/>
</dbReference>
<organism evidence="5 6">
    <name type="scientific">Nitrosotalea devaniterrae</name>
    <dbReference type="NCBI Taxonomy" id="1078905"/>
    <lineage>
        <taxon>Archaea</taxon>
        <taxon>Nitrososphaerota</taxon>
        <taxon>Nitrososphaeria</taxon>
        <taxon>Nitrosotaleales</taxon>
        <taxon>Nitrosotaleaceae</taxon>
        <taxon>Nitrosotalea</taxon>
    </lineage>
</organism>
<comment type="subunit">
    <text evidence="3">Part of the RNA polymerase complex.</text>
</comment>
<dbReference type="PANTHER" id="PTHR10535">
    <property type="entry name" value="DNA-DIRECTED RNA POLYMERASES I, II, AND III SUBUNIT RPABC1"/>
    <property type="match status" value="1"/>
</dbReference>
<dbReference type="Proteomes" id="UP000196239">
    <property type="component" value="Chromosome 1"/>
</dbReference>
<dbReference type="EC" id="2.7.7.6" evidence="3"/>
<evidence type="ECO:0000313" key="6">
    <source>
        <dbReference type="Proteomes" id="UP000196239"/>
    </source>
</evidence>
<evidence type="ECO:0000256" key="1">
    <source>
        <dbReference type="ARBA" id="ARBA00023163"/>
    </source>
</evidence>
<dbReference type="InterPro" id="IPR014381">
    <property type="entry name" value="Arch_Rpo5/euc_Rpb5"/>
</dbReference>
<reference evidence="6" key="1">
    <citation type="submission" date="2015-10" db="EMBL/GenBank/DDBJ databases">
        <authorList>
            <person name="Lehtovirta-Morley L.E."/>
            <person name="Vieille C."/>
        </authorList>
    </citation>
    <scope>NUCLEOTIDE SEQUENCE [LARGE SCALE GENOMIC DNA]</scope>
</reference>
<comment type="subcellular location">
    <subcellularLocation>
        <location evidence="3">Cytoplasm</location>
    </subcellularLocation>
</comment>
<dbReference type="Pfam" id="PF01191">
    <property type="entry name" value="RNA_pol_Rpb5_C"/>
    <property type="match status" value="1"/>
</dbReference>
<dbReference type="AlphaFoldDB" id="A0A128A143"/>
<dbReference type="NCBIfam" id="NF007129">
    <property type="entry name" value="PRK09570.1"/>
    <property type="match status" value="1"/>
</dbReference>
<name>A0A128A143_9ARCH</name>
<evidence type="ECO:0000313" key="5">
    <source>
        <dbReference type="EMBL" id="CUR51076.1"/>
    </source>
</evidence>
<dbReference type="PANTHER" id="PTHR10535:SF0">
    <property type="entry name" value="DNA-DIRECTED RNA POLYMERASES I, II, AND III SUBUNIT RPABC1"/>
    <property type="match status" value="1"/>
</dbReference>
<gene>
    <name evidence="3 5" type="primary">rpoH</name>
    <name evidence="3" type="synonym">rpo5</name>
    <name evidence="5" type="ORF">NDEV_0311</name>
</gene>
<dbReference type="GO" id="GO:0005737">
    <property type="term" value="C:cytoplasm"/>
    <property type="evidence" value="ECO:0007669"/>
    <property type="project" value="UniProtKB-SubCell"/>
</dbReference>
<dbReference type="InterPro" id="IPR000783">
    <property type="entry name" value="RNA_pol_subH/Rpb5_C"/>
</dbReference>
<keyword evidence="6" id="KW-1185">Reference proteome</keyword>
<dbReference type="KEGG" id="ndv:NDEV_0311"/>
<comment type="function">
    <text evidence="3">DNA-dependent RNA polymerase (RNAP) catalyzes the transcription of DNA into RNA using the four ribonucleoside triphosphates as substrates.</text>
</comment>
<dbReference type="GO" id="GO:0006362">
    <property type="term" value="P:transcription elongation by RNA polymerase I"/>
    <property type="evidence" value="ECO:0007669"/>
    <property type="project" value="TreeGrafter"/>
</dbReference>
<dbReference type="GO" id="GO:0042797">
    <property type="term" value="P:tRNA transcription by RNA polymerase III"/>
    <property type="evidence" value="ECO:0007669"/>
    <property type="project" value="TreeGrafter"/>
</dbReference>
<protein>
    <recommendedName>
        <fullName evidence="3">DNA-directed RNA polymerase subunit Rpo5</fullName>
        <ecNumber evidence="3">2.7.7.6</ecNumber>
    </recommendedName>
    <alternativeName>
        <fullName evidence="3">DNA-directed RNA polymerase subunit H</fullName>
    </alternativeName>
</protein>
<feature type="domain" description="RNA polymerase subunit H/Rpb5 C-terminal" evidence="4">
    <location>
        <begin position="10"/>
        <end position="80"/>
    </location>
</feature>
<dbReference type="HAMAP" id="MF_00025">
    <property type="entry name" value="RNApol_Rpo5_RPB5"/>
    <property type="match status" value="1"/>
</dbReference>
<accession>A0A128A143</accession>
<dbReference type="InterPro" id="IPR020608">
    <property type="entry name" value="RNA_pol_subH/Rpb5_CS"/>
</dbReference>
<dbReference type="SUPFAM" id="SSF55287">
    <property type="entry name" value="RPB5-like RNA polymerase subunit"/>
    <property type="match status" value="1"/>
</dbReference>
<keyword evidence="3" id="KW-0963">Cytoplasm</keyword>
<keyword evidence="3 5" id="KW-0548">Nucleotidyltransferase</keyword>
<dbReference type="GO" id="GO:0003677">
    <property type="term" value="F:DNA binding"/>
    <property type="evidence" value="ECO:0007669"/>
    <property type="project" value="InterPro"/>
</dbReference>
<keyword evidence="3 5" id="KW-0808">Transferase</keyword>
<dbReference type="GO" id="GO:0000428">
    <property type="term" value="C:DNA-directed RNA polymerase complex"/>
    <property type="evidence" value="ECO:0007669"/>
    <property type="project" value="UniProtKB-KW"/>
</dbReference>
<dbReference type="EMBL" id="LN890280">
    <property type="protein sequence ID" value="CUR51076.1"/>
    <property type="molecule type" value="Genomic_DNA"/>
</dbReference>
<comment type="similarity">
    <text evidence="2 3">Belongs to the archaeal Rpo5/eukaryotic RPB5 RNA polymerase subunit family.</text>
</comment>
<dbReference type="GO" id="GO:0006366">
    <property type="term" value="P:transcription by RNA polymerase II"/>
    <property type="evidence" value="ECO:0007669"/>
    <property type="project" value="TreeGrafter"/>
</dbReference>